<dbReference type="Proteomes" id="UP000008461">
    <property type="component" value="Chromosome"/>
</dbReference>
<dbReference type="eggNOG" id="ENOG502Z7M3">
    <property type="taxonomic scope" value="Bacteria"/>
</dbReference>
<evidence type="ECO:0000313" key="3">
    <source>
        <dbReference type="EMBL" id="AEE52550.1"/>
    </source>
</evidence>
<dbReference type="EMBL" id="CP002691">
    <property type="protein sequence ID" value="AEE52550.1"/>
    <property type="molecule type" value="Genomic_DNA"/>
</dbReference>
<protein>
    <recommendedName>
        <fullName evidence="2">Secretion system C-terminal sorting domain-containing protein</fullName>
    </recommendedName>
</protein>
<proteinExistence type="predicted"/>
<organism evidence="3 4">
    <name type="scientific">Haliscomenobacter hydrossis (strain ATCC 27775 / DSM 1100 / LMG 10767 / O)</name>
    <dbReference type="NCBI Taxonomy" id="760192"/>
    <lineage>
        <taxon>Bacteria</taxon>
        <taxon>Pseudomonadati</taxon>
        <taxon>Bacteroidota</taxon>
        <taxon>Saprospiria</taxon>
        <taxon>Saprospirales</taxon>
        <taxon>Haliscomenobacteraceae</taxon>
        <taxon>Haliscomenobacter</taxon>
    </lineage>
</organism>
<dbReference type="HOGENOM" id="CLU_235634_0_0_10"/>
<accession>F4KWR7</accession>
<reference evidence="3 4" key="1">
    <citation type="journal article" date="2011" name="Stand. Genomic Sci.">
        <title>Complete genome sequence of Haliscomenobacter hydrossis type strain (O).</title>
        <authorList>
            <consortium name="US DOE Joint Genome Institute (JGI-PGF)"/>
            <person name="Daligault H."/>
            <person name="Lapidus A."/>
            <person name="Zeytun A."/>
            <person name="Nolan M."/>
            <person name="Lucas S."/>
            <person name="Del Rio T.G."/>
            <person name="Tice H."/>
            <person name="Cheng J.F."/>
            <person name="Tapia R."/>
            <person name="Han C."/>
            <person name="Goodwin L."/>
            <person name="Pitluck S."/>
            <person name="Liolios K."/>
            <person name="Pagani I."/>
            <person name="Ivanova N."/>
            <person name="Huntemann M."/>
            <person name="Mavromatis K."/>
            <person name="Mikhailova N."/>
            <person name="Pati A."/>
            <person name="Chen A."/>
            <person name="Palaniappan K."/>
            <person name="Land M."/>
            <person name="Hauser L."/>
            <person name="Brambilla E.M."/>
            <person name="Rohde M."/>
            <person name="Verbarg S."/>
            <person name="Goker M."/>
            <person name="Bristow J."/>
            <person name="Eisen J.A."/>
            <person name="Markowitz V."/>
            <person name="Hugenholtz P."/>
            <person name="Kyrpides N.C."/>
            <person name="Klenk H.P."/>
            <person name="Woyke T."/>
        </authorList>
    </citation>
    <scope>NUCLEOTIDE SEQUENCE [LARGE SCALE GENOMIC DNA]</scope>
    <source>
        <strain evidence="4">ATCC 27775 / DSM 1100 / LMG 10767 / O</strain>
    </source>
</reference>
<feature type="domain" description="Secretion system C-terminal sorting" evidence="2">
    <location>
        <begin position="1829"/>
        <end position="1904"/>
    </location>
</feature>
<dbReference type="KEGG" id="hhy:Halhy_4716"/>
<dbReference type="InterPro" id="IPR026444">
    <property type="entry name" value="Secre_tail"/>
</dbReference>
<dbReference type="Pfam" id="PF18962">
    <property type="entry name" value="Por_Secre_tail"/>
    <property type="match status" value="1"/>
</dbReference>
<reference key="2">
    <citation type="submission" date="2011-04" db="EMBL/GenBank/DDBJ databases">
        <title>Complete sequence of chromosome of Haliscomenobacter hydrossis DSM 1100.</title>
        <authorList>
            <consortium name="US DOE Joint Genome Institute (JGI-PGF)"/>
            <person name="Lucas S."/>
            <person name="Han J."/>
            <person name="Lapidus A."/>
            <person name="Bruce D."/>
            <person name="Goodwin L."/>
            <person name="Pitluck S."/>
            <person name="Peters L."/>
            <person name="Kyrpides N."/>
            <person name="Mavromatis K."/>
            <person name="Ivanova N."/>
            <person name="Ovchinnikova G."/>
            <person name="Pagani I."/>
            <person name="Daligault H."/>
            <person name="Detter J.C."/>
            <person name="Han C."/>
            <person name="Land M."/>
            <person name="Hauser L."/>
            <person name="Markowitz V."/>
            <person name="Cheng J.-F."/>
            <person name="Hugenholtz P."/>
            <person name="Woyke T."/>
            <person name="Wu D."/>
            <person name="Verbarg S."/>
            <person name="Frueling A."/>
            <person name="Brambilla E."/>
            <person name="Klenk H.-P."/>
            <person name="Eisen J.A."/>
        </authorList>
    </citation>
    <scope>NUCLEOTIDE SEQUENCE</scope>
    <source>
        <strain>DSM 1100</strain>
    </source>
</reference>
<feature type="chain" id="PRO_5003312234" description="Secretion system C-terminal sorting domain-containing protein" evidence="1">
    <location>
        <begin position="23"/>
        <end position="1909"/>
    </location>
</feature>
<name>F4KWR7_HALH1</name>
<feature type="signal peptide" evidence="1">
    <location>
        <begin position="1"/>
        <end position="22"/>
    </location>
</feature>
<keyword evidence="1" id="KW-0732">Signal</keyword>
<evidence type="ECO:0000259" key="2">
    <source>
        <dbReference type="Pfam" id="PF18962"/>
    </source>
</evidence>
<evidence type="ECO:0000313" key="4">
    <source>
        <dbReference type="Proteomes" id="UP000008461"/>
    </source>
</evidence>
<sequence length="1909" mass="207105">MKHYLYLWVLLCLSFTSTGLTAQSLNCGEGTQIALTSGGTEAFTCAGDLNPDRLNFRTGPFYMPYVILVTDEQDIILEVSNVPNIDFTQYDPGKYRVWALYYKGRLLAKPGMNAQTDVLANYCYGLTDDFVTVTHFIPDGGVLSFSNSGSTHYICANDTTTEKLAIQTTSNSPVYRYVLTDDKGIVLDVFSEPSVSLRNLPLGVFRIYGLSFAGTLNDAEGQNVGSFIFSNSCFELSDNYLSVIKTDPDGAKVALPDGNTHTFVCGNLPDVSSRELITNTRSPALYTFLLTDDQNKILQILPAAKVDFTGLPTGEYRIWGLSYIGTLTAEVGKIAAGKLSTSCSDLSDNFIRATVYLLDAGQISSSGNDTTTTICLNDPVATFRTFVLSSNGQEKRHFIVTDLDNRILALSGDAMINFRNLPGEYNRVWGATYIGNIQAKVGDQLFATTFADSCYSITAQSITIRKRNPEGGRLTLSDGSTDQLLCFTAGVPPIKIVSTTGTGGDNYVYLITDRLNNVVSLFPNNGQYNLGDLPAGEYHVFGLSYTGKISFSVGTNVRTGRFSDQCFEFSQNFITFTKSINDGGRIQFADRGTRKVLCGVSKDSTLMVSTSTLLVQNYVYLVTDTFNRIVSISTSNQVRILGDLEGYFRIWGLGYSGELLAKAGENATTTALSSQCWDLSDNPVQVIKRSVEAGQLSLTDPATALICFGQNEPASINVQLTPGFKGDRFAIIITDTLQRIVAVVDGQNFRPSKSFPMNFRVYGVAYTGRLVASIGSQIGSISSDECFDLTDNFLRFRWNEVDGGQVSLSTGATQRLICIDATADQLSFRNTGTASTSTYRYLLTDDQNRLLLVLLGNSIDLNAGQPGKCRIWGLSYSGNLLLKAGDVVTSGNASSACYDLSDNFIDITKEQVKGGTLAFSTGSSPRFVCREGKPDTLNWTRKDAQGSQLTYLITDAFGNILRISNQAQLIFDEIPRDTVRIYSMAYTGTLTARAGLNVGRDALSDACFNLSSPITAIKTNLQGGLVRLSNGRNENLQCPTAGASSTLRFQRIGSLGEKFVYLITNNENKIIAATSQDSFNFGNLPGGTYRVWGLAYGGQLLAKAGQDAFNDLLADDCFGLSFNSITVNRQLPKGGSLTLLNGGTKTYVCPSNQQKDSVEWRLQGHQEGAIVYLITSADNTIRAITTETATSFDSLPVGSYRIWGLVYNGNLLATIGQSADQVELASSCFSLSENYLEVEKVLPEAGTIEAEGLKSNICSGDGTTDVATIIRKGKNNTPQLVLITDDKDQLLSILPDTNRIDFEQLSGANIRVYGLAYTGNIIIKAGASVKDSAITDDCYDLSDNFIAVQKSFVDGARVSTQAVGDSIFVCSNDGKADTYTFSNNSSATVGYRYVLTNASNLVLSIINGNSQNLDIRGFRDLRVYGVSFSGNFTLTAGQILQNATISDGCYNLSDNFLSVFIDVPDGGRISASNDSTNVRFCPGKDGTSLRMKTTSRSRAGFAYILTTPDSIVRQIVRSNLIDLSKEPEGNYLVFGLSFTGIDRIKLGEKLNLNDSLANNCFDLADNVVRVIRGGEVDGSRISTLDGASTYYTCPGDDLADAIAVFPPEVVTGDEYRIVITDDRNRVLFPDIESILIDFERSPAGTYRIWGIAHTGEFRVQFGQDLLNSPLSTDCYDLSENFVTVVVQKPQGGTVSSTNGATELSVIRGDNKPDVLKFSRVGAAPLPPYRFLVTDEQNIIRSILPADSLNFDTLPVGVFRVWGLSYTGTLLAQVGQDADTAVLANNCFELSSNFVRITIGTGLDAPGTPDLQVNTPSTKTNAAQSLQLGLYPNPAKVELYLSFENLALGNARATIRILHPTGAVLRQLTLDATPGKNSTPLNVQELPAGWYLLEMQLNGERQVVKWVKQD</sequence>
<keyword evidence="4" id="KW-1185">Reference proteome</keyword>
<gene>
    <name evidence="3" type="ordered locus">Halhy_4716</name>
</gene>
<evidence type="ECO:0000256" key="1">
    <source>
        <dbReference type="SAM" id="SignalP"/>
    </source>
</evidence>